<sequence>MSPLPPAPSLHAWRGGAPPAPPTCRTVHHTCGSSARRSPFRRRPWRFHRRTRGRSSPAARSGTSAACSARCPGRSRCTAARGRPTRGPACPAGACRRTTTRRRPPPRRARRPQPRGRRSR</sequence>
<feature type="region of interest" description="Disordered" evidence="1">
    <location>
        <begin position="1"/>
        <end position="120"/>
    </location>
</feature>
<dbReference type="AlphaFoldDB" id="A0A0A9CWW3"/>
<feature type="compositionally biased region" description="Basic residues" evidence="1">
    <location>
        <begin position="98"/>
        <end position="120"/>
    </location>
</feature>
<organism evidence="2">
    <name type="scientific">Arundo donax</name>
    <name type="common">Giant reed</name>
    <name type="synonym">Donax arundinaceus</name>
    <dbReference type="NCBI Taxonomy" id="35708"/>
    <lineage>
        <taxon>Eukaryota</taxon>
        <taxon>Viridiplantae</taxon>
        <taxon>Streptophyta</taxon>
        <taxon>Embryophyta</taxon>
        <taxon>Tracheophyta</taxon>
        <taxon>Spermatophyta</taxon>
        <taxon>Magnoliopsida</taxon>
        <taxon>Liliopsida</taxon>
        <taxon>Poales</taxon>
        <taxon>Poaceae</taxon>
        <taxon>PACMAD clade</taxon>
        <taxon>Arundinoideae</taxon>
        <taxon>Arundineae</taxon>
        <taxon>Arundo</taxon>
    </lineage>
</organism>
<feature type="compositionally biased region" description="Basic residues" evidence="1">
    <location>
        <begin position="38"/>
        <end position="53"/>
    </location>
</feature>
<reference evidence="2" key="1">
    <citation type="submission" date="2014-09" db="EMBL/GenBank/DDBJ databases">
        <authorList>
            <person name="Magalhaes I.L.F."/>
            <person name="Oliveira U."/>
            <person name="Santos F.R."/>
            <person name="Vidigal T.H.D.A."/>
            <person name="Brescovit A.D."/>
            <person name="Santos A.J."/>
        </authorList>
    </citation>
    <scope>NUCLEOTIDE SEQUENCE</scope>
    <source>
        <tissue evidence="2">Shoot tissue taken approximately 20 cm above the soil surface</tissue>
    </source>
</reference>
<dbReference type="EMBL" id="GBRH01218972">
    <property type="protein sequence ID" value="JAD78923.1"/>
    <property type="molecule type" value="Transcribed_RNA"/>
</dbReference>
<proteinExistence type="predicted"/>
<evidence type="ECO:0000256" key="1">
    <source>
        <dbReference type="SAM" id="MobiDB-lite"/>
    </source>
</evidence>
<accession>A0A0A9CWW3</accession>
<protein>
    <submittedName>
        <fullName evidence="2">Uncharacterized protein</fullName>
    </submittedName>
</protein>
<evidence type="ECO:0000313" key="2">
    <source>
        <dbReference type="EMBL" id="JAD78923.1"/>
    </source>
</evidence>
<name>A0A0A9CWW3_ARUDO</name>
<reference evidence="2" key="2">
    <citation type="journal article" date="2015" name="Data Brief">
        <title>Shoot transcriptome of the giant reed, Arundo donax.</title>
        <authorList>
            <person name="Barrero R.A."/>
            <person name="Guerrero F.D."/>
            <person name="Moolhuijzen P."/>
            <person name="Goolsby J.A."/>
            <person name="Tidwell J."/>
            <person name="Bellgard S.E."/>
            <person name="Bellgard M.I."/>
        </authorList>
    </citation>
    <scope>NUCLEOTIDE SEQUENCE</scope>
    <source>
        <tissue evidence="2">Shoot tissue taken approximately 20 cm above the soil surface</tissue>
    </source>
</reference>